<dbReference type="InterPro" id="IPR024083">
    <property type="entry name" value="Fumarase/histidase_N"/>
</dbReference>
<dbReference type="EMBL" id="PEDP01000881">
    <property type="protein sequence ID" value="POS84734.1"/>
    <property type="molecule type" value="Genomic_DNA"/>
</dbReference>
<evidence type="ECO:0000259" key="8">
    <source>
        <dbReference type="Pfam" id="PF00206"/>
    </source>
</evidence>
<dbReference type="Gene3D" id="3.50.7.10">
    <property type="entry name" value="GroEL"/>
    <property type="match status" value="1"/>
</dbReference>
<dbReference type="NCBIfam" id="TIGR02346">
    <property type="entry name" value="chap_CCT_theta"/>
    <property type="match status" value="1"/>
</dbReference>
<feature type="domain" description="Fumarate lyase N-terminal" evidence="8">
    <location>
        <begin position="591"/>
        <end position="808"/>
    </location>
</feature>
<accession>A0A2S4PRU7</accession>
<dbReference type="PROSITE" id="PS00163">
    <property type="entry name" value="FUMARATE_LYASES"/>
    <property type="match status" value="1"/>
</dbReference>
<evidence type="ECO:0000256" key="6">
    <source>
        <dbReference type="ARBA" id="ARBA00023186"/>
    </source>
</evidence>
<dbReference type="SUPFAM" id="SSF54849">
    <property type="entry name" value="GroEL-intermediate domain like"/>
    <property type="match status" value="1"/>
</dbReference>
<dbReference type="SUPFAM" id="SSF48592">
    <property type="entry name" value="GroEL equatorial domain-like"/>
    <property type="match status" value="1"/>
</dbReference>
<dbReference type="GO" id="GO:0051082">
    <property type="term" value="F:unfolded protein binding"/>
    <property type="evidence" value="ECO:0007669"/>
    <property type="project" value="InterPro"/>
</dbReference>
<organism evidence="9 10">
    <name type="scientific">Erysiphe pulchra</name>
    <dbReference type="NCBI Taxonomy" id="225359"/>
    <lineage>
        <taxon>Eukaryota</taxon>
        <taxon>Fungi</taxon>
        <taxon>Dikarya</taxon>
        <taxon>Ascomycota</taxon>
        <taxon>Pezizomycotina</taxon>
        <taxon>Leotiomycetes</taxon>
        <taxon>Erysiphales</taxon>
        <taxon>Erysiphaceae</taxon>
        <taxon>Erysiphe</taxon>
    </lineage>
</organism>
<dbReference type="InterPro" id="IPR027410">
    <property type="entry name" value="TCP-1-like_intermed_sf"/>
</dbReference>
<comment type="caution">
    <text evidence="9">The sequence shown here is derived from an EMBL/GenBank/DDBJ whole genome shotgun (WGS) entry which is preliminary data.</text>
</comment>
<keyword evidence="10" id="KW-1185">Reference proteome</keyword>
<dbReference type="Gene3D" id="3.30.260.10">
    <property type="entry name" value="TCP-1-like chaperonin intermediate domain"/>
    <property type="match status" value="1"/>
</dbReference>
<dbReference type="GO" id="GO:0005524">
    <property type="term" value="F:ATP binding"/>
    <property type="evidence" value="ECO:0007669"/>
    <property type="project" value="UniProtKB-KW"/>
</dbReference>
<dbReference type="InterPro" id="IPR017998">
    <property type="entry name" value="Chaperone_TCP-1"/>
</dbReference>
<dbReference type="GO" id="GO:0016887">
    <property type="term" value="F:ATP hydrolysis activity"/>
    <property type="evidence" value="ECO:0007669"/>
    <property type="project" value="InterPro"/>
</dbReference>
<protein>
    <submittedName>
        <fullName evidence="9">T-complex protein 1 theta subunit</fullName>
    </submittedName>
</protein>
<dbReference type="AlphaFoldDB" id="A0A2S4PRU7"/>
<dbReference type="STRING" id="225359.A0A2S4PRU7"/>
<dbReference type="Gene3D" id="1.10.275.10">
    <property type="entry name" value="Fumarase/aspartase (N-terminal domain)"/>
    <property type="match status" value="1"/>
</dbReference>
<dbReference type="InterPro" id="IPR027409">
    <property type="entry name" value="GroEL-like_apical_dom_sf"/>
</dbReference>
<dbReference type="OrthoDB" id="1748577at2759"/>
<evidence type="ECO:0000256" key="3">
    <source>
        <dbReference type="ARBA" id="ARBA00022490"/>
    </source>
</evidence>
<dbReference type="CDD" id="cd03341">
    <property type="entry name" value="TCP1_theta"/>
    <property type="match status" value="1"/>
</dbReference>
<dbReference type="Pfam" id="PF00206">
    <property type="entry name" value="Lyase_1"/>
    <property type="match status" value="1"/>
</dbReference>
<gene>
    <name evidence="9" type="ORF">EPUL_002082</name>
</gene>
<evidence type="ECO:0000313" key="9">
    <source>
        <dbReference type="EMBL" id="POS84734.1"/>
    </source>
</evidence>
<dbReference type="FunFam" id="3.50.7.10:FF:000008">
    <property type="entry name" value="T-complex protein 1 subunit theta"/>
    <property type="match status" value="1"/>
</dbReference>
<comment type="similarity">
    <text evidence="2 7">Belongs to the TCP-1 chaperonin family.</text>
</comment>
<reference evidence="9 10" key="1">
    <citation type="submission" date="2017-10" db="EMBL/GenBank/DDBJ databases">
        <title>Development of genomic resources for the powdery mildew, Erysiphe pulchra.</title>
        <authorList>
            <person name="Wadl P.A."/>
            <person name="Mack B.M."/>
            <person name="Moore G."/>
            <person name="Beltz S.B."/>
        </authorList>
    </citation>
    <scope>NUCLEOTIDE SEQUENCE [LARGE SCALE GENOMIC DNA]</scope>
    <source>
        <strain evidence="9">Cflorida</strain>
    </source>
</reference>
<evidence type="ECO:0000256" key="7">
    <source>
        <dbReference type="RuleBase" id="RU004187"/>
    </source>
</evidence>
<dbReference type="InterPro" id="IPR022761">
    <property type="entry name" value="Fumarate_lyase_N"/>
</dbReference>
<evidence type="ECO:0000256" key="5">
    <source>
        <dbReference type="ARBA" id="ARBA00022840"/>
    </source>
</evidence>
<keyword evidence="6 7" id="KW-0143">Chaperone</keyword>
<keyword evidence="5 7" id="KW-0067">ATP-binding</keyword>
<dbReference type="PRINTS" id="PR00304">
    <property type="entry name" value="TCOMPLEXTCP1"/>
</dbReference>
<dbReference type="Proteomes" id="UP000237438">
    <property type="component" value="Unassembled WGS sequence"/>
</dbReference>
<dbReference type="InterPro" id="IPR012721">
    <property type="entry name" value="Chap_CCT_theta"/>
</dbReference>
<dbReference type="Gene3D" id="1.20.200.10">
    <property type="entry name" value="Fumarase/aspartase (Central domain)"/>
    <property type="match status" value="1"/>
</dbReference>
<comment type="subcellular location">
    <subcellularLocation>
        <location evidence="1">Cytoplasm</location>
    </subcellularLocation>
</comment>
<feature type="non-terminal residue" evidence="9">
    <location>
        <position position="809"/>
    </location>
</feature>
<sequence>MSLTIPNAPNSSLFKQGYNNYASEDGAVIRNIDACRTISSTVQTSLGPYGRNKIVINHLQKMILTSDAVTILRELDVVHPAAKLLVMASQQQEAEIGDATNLVIILAGELLKQAEELIRMGLKTSDVIKGYELAQEFVLSELENLSVDKVEDLRSPTELSKAIRTVIASKQNGSEDFLAEIVSEAVQAVLPKNPINFNVDNIRVVKIMGGSLDQSKVVKGMVFGREPDGSVKKATKAKVGVFSCPIDISQTETKGTVLIHNAEEMLNYTKGEEVQLESHIKELYDSGLRVIVAGSTVGELALHYINRYGILIIRILSKFELRRLCRVVGATPLARLGAPMPDEMGSIDAVETMEIGGDRNRTLLLRGATQNHLDDLERAVDDGVNVVKAITRDPRLLPGAGATEMQLAERVQSFADKTPGLAQYSIRKFGEAFEVIPRTLAESAGLDATEVLSRLYTAHHKRDDWTTGVDIENNDKTGTLDSREMGILDLLIGKKWAIKLATEAARTVLSVDQIIVARQAGGPKPPGQNPRCGHYSALEQERRLGGNSGYGLRRLKNSSRLGLSIPDGAIEQMSEHVNVTEDDLKVAASEEKIRRHDVMAHVFAFGKVAPKAAGIIHLGATSCFVTDNADLIFLRDGLDFLLPKLAIVIKKLSSFAIQYKDMPTLGYTHYQPAQLITVGRRAAQWIQDLVMDLEDFEKVRQDLRFRGAQGTTGTQASFLELFKSSSKIDELNDLLCKKAGFSKCYSISTQTYTRKVDLRVANALSAFGATAQKIGADIRHLAAQKEIEEPFEKDQIGSSAMAYKRNPMR</sequence>
<dbReference type="InterPro" id="IPR020557">
    <property type="entry name" value="Fumarate_lyase_CS"/>
</dbReference>
<evidence type="ECO:0000313" key="10">
    <source>
        <dbReference type="Proteomes" id="UP000237438"/>
    </source>
</evidence>
<dbReference type="SUPFAM" id="SSF52029">
    <property type="entry name" value="GroEL apical domain-like"/>
    <property type="match status" value="1"/>
</dbReference>
<keyword evidence="4 7" id="KW-0547">Nucleotide-binding</keyword>
<dbReference type="InterPro" id="IPR008948">
    <property type="entry name" value="L-Aspartase-like"/>
</dbReference>
<dbReference type="PANTHER" id="PTHR11353">
    <property type="entry name" value="CHAPERONIN"/>
    <property type="match status" value="1"/>
</dbReference>
<dbReference type="Gene3D" id="1.10.560.10">
    <property type="entry name" value="GroEL-like equatorial domain"/>
    <property type="match status" value="1"/>
</dbReference>
<dbReference type="Pfam" id="PF00118">
    <property type="entry name" value="Cpn60_TCP1"/>
    <property type="match status" value="1"/>
</dbReference>
<evidence type="ECO:0000256" key="4">
    <source>
        <dbReference type="ARBA" id="ARBA00022741"/>
    </source>
</evidence>
<evidence type="ECO:0000256" key="1">
    <source>
        <dbReference type="ARBA" id="ARBA00004496"/>
    </source>
</evidence>
<dbReference type="GO" id="GO:0005737">
    <property type="term" value="C:cytoplasm"/>
    <property type="evidence" value="ECO:0007669"/>
    <property type="project" value="UniProtKB-SubCell"/>
</dbReference>
<dbReference type="SUPFAM" id="SSF48557">
    <property type="entry name" value="L-aspartase-like"/>
    <property type="match status" value="1"/>
</dbReference>
<evidence type="ECO:0000256" key="2">
    <source>
        <dbReference type="ARBA" id="ARBA00008020"/>
    </source>
</evidence>
<name>A0A2S4PRU7_9PEZI</name>
<dbReference type="GO" id="GO:0140662">
    <property type="term" value="F:ATP-dependent protein folding chaperone"/>
    <property type="evidence" value="ECO:0007669"/>
    <property type="project" value="InterPro"/>
</dbReference>
<keyword evidence="3" id="KW-0963">Cytoplasm</keyword>
<dbReference type="InterPro" id="IPR002423">
    <property type="entry name" value="Cpn60/GroEL/TCP-1"/>
</dbReference>
<proteinExistence type="inferred from homology"/>
<dbReference type="InterPro" id="IPR027413">
    <property type="entry name" value="GROEL-like_equatorial_sf"/>
</dbReference>